<sequence>MITNSFEDDTLVNRPYKIIGHSYNILNKDNKRQEVNIYLQEIRNNKEFYRTRG</sequence>
<evidence type="ECO:0000313" key="2">
    <source>
        <dbReference type="Proteomes" id="UP000249986"/>
    </source>
</evidence>
<proteinExistence type="predicted"/>
<gene>
    <name evidence="1" type="ORF">NCTC10719_01417</name>
</gene>
<evidence type="ECO:0000313" key="1">
    <source>
        <dbReference type="EMBL" id="SQB59874.1"/>
    </source>
</evidence>
<dbReference type="EMBL" id="UAWG01000009">
    <property type="protein sequence ID" value="SQB59874.1"/>
    <property type="molecule type" value="Genomic_DNA"/>
</dbReference>
<organism evidence="1 2">
    <name type="scientific">Clostridium perfringens</name>
    <dbReference type="NCBI Taxonomy" id="1502"/>
    <lineage>
        <taxon>Bacteria</taxon>
        <taxon>Bacillati</taxon>
        <taxon>Bacillota</taxon>
        <taxon>Clostridia</taxon>
        <taxon>Eubacteriales</taxon>
        <taxon>Clostridiaceae</taxon>
        <taxon>Clostridium</taxon>
    </lineage>
</organism>
<dbReference type="AlphaFoldDB" id="A0A2X2Y6W0"/>
<reference evidence="1 2" key="1">
    <citation type="submission" date="2018-06" db="EMBL/GenBank/DDBJ databases">
        <authorList>
            <consortium name="Pathogen Informatics"/>
            <person name="Doyle S."/>
        </authorList>
    </citation>
    <scope>NUCLEOTIDE SEQUENCE [LARGE SCALE GENOMIC DNA]</scope>
    <source>
        <strain evidence="1 2">NCTC10719</strain>
    </source>
</reference>
<name>A0A2X2Y6W0_CLOPF</name>
<dbReference type="Proteomes" id="UP000249986">
    <property type="component" value="Unassembled WGS sequence"/>
</dbReference>
<protein>
    <submittedName>
        <fullName evidence="1">Uncharacterized protein</fullName>
    </submittedName>
</protein>
<accession>A0A2X2Y6W0</accession>